<reference evidence="2 3" key="1">
    <citation type="submission" date="2019-03" db="EMBL/GenBank/DDBJ databases">
        <title>Genomic Encyclopedia of Type Strains, Phase IV (KMG-IV): sequencing the most valuable type-strain genomes for metagenomic binning, comparative biology and taxonomic classification.</title>
        <authorList>
            <person name="Goeker M."/>
        </authorList>
    </citation>
    <scope>NUCLEOTIDE SEQUENCE [LARGE SCALE GENOMIC DNA]</scope>
    <source>
        <strain evidence="2 3">DSM 21667</strain>
    </source>
</reference>
<feature type="compositionally biased region" description="Basic and acidic residues" evidence="1">
    <location>
        <begin position="12"/>
        <end position="25"/>
    </location>
</feature>
<feature type="region of interest" description="Disordered" evidence="1">
    <location>
        <begin position="12"/>
        <end position="104"/>
    </location>
</feature>
<evidence type="ECO:0000313" key="2">
    <source>
        <dbReference type="EMBL" id="TDR38580.1"/>
    </source>
</evidence>
<organism evidence="2 3">
    <name type="scientific">Tahibacter aquaticus</name>
    <dbReference type="NCBI Taxonomy" id="520092"/>
    <lineage>
        <taxon>Bacteria</taxon>
        <taxon>Pseudomonadati</taxon>
        <taxon>Pseudomonadota</taxon>
        <taxon>Gammaproteobacteria</taxon>
        <taxon>Lysobacterales</taxon>
        <taxon>Rhodanobacteraceae</taxon>
        <taxon>Tahibacter</taxon>
    </lineage>
</organism>
<feature type="compositionally biased region" description="Low complexity" evidence="1">
    <location>
        <begin position="33"/>
        <end position="57"/>
    </location>
</feature>
<dbReference type="AlphaFoldDB" id="A0A4R6YMR8"/>
<proteinExistence type="predicted"/>
<evidence type="ECO:0000313" key="3">
    <source>
        <dbReference type="Proteomes" id="UP000295293"/>
    </source>
</evidence>
<comment type="caution">
    <text evidence="2">The sequence shown here is derived from an EMBL/GenBank/DDBJ whole genome shotgun (WGS) entry which is preliminary data.</text>
</comment>
<dbReference type="Proteomes" id="UP000295293">
    <property type="component" value="Unassembled WGS sequence"/>
</dbReference>
<feature type="compositionally biased region" description="Low complexity" evidence="1">
    <location>
        <begin position="83"/>
        <end position="93"/>
    </location>
</feature>
<sequence>MCEALEYTLRGAVEEAGSKRIEQRDYLANIHANQTNQKSQNQPNQQTQGGNQQTGQNAPGRDQEVGSKNQQGGRMSDDDQRGQRQGQGNQTDGGMKDKGDRTNR</sequence>
<dbReference type="EMBL" id="SNZH01000020">
    <property type="protein sequence ID" value="TDR38580.1"/>
    <property type="molecule type" value="Genomic_DNA"/>
</dbReference>
<name>A0A4R6YMR8_9GAMM</name>
<feature type="compositionally biased region" description="Basic and acidic residues" evidence="1">
    <location>
        <begin position="94"/>
        <end position="104"/>
    </location>
</feature>
<gene>
    <name evidence="2" type="ORF">DFR29_12081</name>
</gene>
<evidence type="ECO:0000256" key="1">
    <source>
        <dbReference type="SAM" id="MobiDB-lite"/>
    </source>
</evidence>
<keyword evidence="3" id="KW-1185">Reference proteome</keyword>
<accession>A0A4R6YMR8</accession>
<protein>
    <submittedName>
        <fullName evidence="2">Uncharacterized protein</fullName>
    </submittedName>
</protein>